<keyword evidence="2" id="KW-1185">Reference proteome</keyword>
<gene>
    <name evidence="1" type="ORF">BJ508DRAFT_379443</name>
</gene>
<dbReference type="AlphaFoldDB" id="A0A3N4HT07"/>
<name>A0A3N4HT07_ASCIM</name>
<reference evidence="1 2" key="1">
    <citation type="journal article" date="2018" name="Nat. Ecol. Evol.">
        <title>Pezizomycetes genomes reveal the molecular basis of ectomycorrhizal truffle lifestyle.</title>
        <authorList>
            <person name="Murat C."/>
            <person name="Payen T."/>
            <person name="Noel B."/>
            <person name="Kuo A."/>
            <person name="Morin E."/>
            <person name="Chen J."/>
            <person name="Kohler A."/>
            <person name="Krizsan K."/>
            <person name="Balestrini R."/>
            <person name="Da Silva C."/>
            <person name="Montanini B."/>
            <person name="Hainaut M."/>
            <person name="Levati E."/>
            <person name="Barry K.W."/>
            <person name="Belfiori B."/>
            <person name="Cichocki N."/>
            <person name="Clum A."/>
            <person name="Dockter R.B."/>
            <person name="Fauchery L."/>
            <person name="Guy J."/>
            <person name="Iotti M."/>
            <person name="Le Tacon F."/>
            <person name="Lindquist E.A."/>
            <person name="Lipzen A."/>
            <person name="Malagnac F."/>
            <person name="Mello A."/>
            <person name="Molinier V."/>
            <person name="Miyauchi S."/>
            <person name="Poulain J."/>
            <person name="Riccioni C."/>
            <person name="Rubini A."/>
            <person name="Sitrit Y."/>
            <person name="Splivallo R."/>
            <person name="Traeger S."/>
            <person name="Wang M."/>
            <person name="Zifcakova L."/>
            <person name="Wipf D."/>
            <person name="Zambonelli A."/>
            <person name="Paolocci F."/>
            <person name="Nowrousian M."/>
            <person name="Ottonello S."/>
            <person name="Baldrian P."/>
            <person name="Spatafora J.W."/>
            <person name="Henrissat B."/>
            <person name="Nagy L.G."/>
            <person name="Aury J.M."/>
            <person name="Wincker P."/>
            <person name="Grigoriev I.V."/>
            <person name="Bonfante P."/>
            <person name="Martin F.M."/>
        </authorList>
    </citation>
    <scope>NUCLEOTIDE SEQUENCE [LARGE SCALE GENOMIC DNA]</scope>
    <source>
        <strain evidence="1 2">RN42</strain>
    </source>
</reference>
<sequence>MPSLGFFEKERDTITIEQLLKSSDNAFAMSCELSALTLEVCEKFEGLSRNGPFIAEHHRNDQSTQHFGPMSSLQIRLLHVYRDYNTSKGASDRLFPAHISKKIKDAVALVLKLYPAFALLKDRVVKEQRVLGEAWYEAEFGGIAPIICIPRQICKLFGYHLRYRADENTLRLARLWLDDGTPNKIRFERAYVQFADACKRLAAVEASVNKLMKEHSKEN</sequence>
<accession>A0A3N4HT07</accession>
<dbReference type="EMBL" id="ML119744">
    <property type="protein sequence ID" value="RPA76427.1"/>
    <property type="molecule type" value="Genomic_DNA"/>
</dbReference>
<protein>
    <submittedName>
        <fullName evidence="1">Uncharacterized protein</fullName>
    </submittedName>
</protein>
<evidence type="ECO:0000313" key="1">
    <source>
        <dbReference type="EMBL" id="RPA76427.1"/>
    </source>
</evidence>
<proteinExistence type="predicted"/>
<evidence type="ECO:0000313" key="2">
    <source>
        <dbReference type="Proteomes" id="UP000275078"/>
    </source>
</evidence>
<dbReference type="Proteomes" id="UP000275078">
    <property type="component" value="Unassembled WGS sequence"/>
</dbReference>
<organism evidence="1 2">
    <name type="scientific">Ascobolus immersus RN42</name>
    <dbReference type="NCBI Taxonomy" id="1160509"/>
    <lineage>
        <taxon>Eukaryota</taxon>
        <taxon>Fungi</taxon>
        <taxon>Dikarya</taxon>
        <taxon>Ascomycota</taxon>
        <taxon>Pezizomycotina</taxon>
        <taxon>Pezizomycetes</taxon>
        <taxon>Pezizales</taxon>
        <taxon>Ascobolaceae</taxon>
        <taxon>Ascobolus</taxon>
    </lineage>
</organism>